<dbReference type="FunFam" id="2.40.50.140:FF:000303">
    <property type="entry name" value="Protection of telomeres protein 1"/>
    <property type="match status" value="1"/>
</dbReference>
<name>A0A6A6SFR1_9PLEO</name>
<dbReference type="GO" id="GO:0016233">
    <property type="term" value="P:telomere capping"/>
    <property type="evidence" value="ECO:0007669"/>
    <property type="project" value="TreeGrafter"/>
</dbReference>
<dbReference type="SUPFAM" id="SSF50249">
    <property type="entry name" value="Nucleic acid-binding proteins"/>
    <property type="match status" value="1"/>
</dbReference>
<reference evidence="10" key="1">
    <citation type="journal article" date="2020" name="Stud. Mycol.">
        <title>101 Dothideomycetes genomes: a test case for predicting lifestyles and emergence of pathogens.</title>
        <authorList>
            <person name="Haridas S."/>
            <person name="Albert R."/>
            <person name="Binder M."/>
            <person name="Bloem J."/>
            <person name="Labutti K."/>
            <person name="Salamov A."/>
            <person name="Andreopoulos B."/>
            <person name="Baker S."/>
            <person name="Barry K."/>
            <person name="Bills G."/>
            <person name="Bluhm B."/>
            <person name="Cannon C."/>
            <person name="Castanera R."/>
            <person name="Culley D."/>
            <person name="Daum C."/>
            <person name="Ezra D."/>
            <person name="Gonzalez J."/>
            <person name="Henrissat B."/>
            <person name="Kuo A."/>
            <person name="Liang C."/>
            <person name="Lipzen A."/>
            <person name="Lutzoni F."/>
            <person name="Magnuson J."/>
            <person name="Mondo S."/>
            <person name="Nolan M."/>
            <person name="Ohm R."/>
            <person name="Pangilinan J."/>
            <person name="Park H.-J."/>
            <person name="Ramirez L."/>
            <person name="Alfaro M."/>
            <person name="Sun H."/>
            <person name="Tritt A."/>
            <person name="Yoshinaga Y."/>
            <person name="Zwiers L.-H."/>
            <person name="Turgeon B."/>
            <person name="Goodwin S."/>
            <person name="Spatafora J."/>
            <person name="Crous P."/>
            <person name="Grigoriev I."/>
        </authorList>
    </citation>
    <scope>NUCLEOTIDE SEQUENCE</scope>
    <source>
        <strain evidence="10">CBS 473.64</strain>
    </source>
</reference>
<comment type="subcellular location">
    <subcellularLocation>
        <location evidence="2">Chromosome</location>
        <location evidence="2">Telomere</location>
    </subcellularLocation>
    <subcellularLocation>
        <location evidence="1">Nucleus</location>
    </subcellularLocation>
</comment>
<keyword evidence="11" id="KW-1185">Reference proteome</keyword>
<dbReference type="InterPro" id="IPR012340">
    <property type="entry name" value="NA-bd_OB-fold"/>
</dbReference>
<organism evidence="10 11">
    <name type="scientific">Massarina eburnea CBS 473.64</name>
    <dbReference type="NCBI Taxonomy" id="1395130"/>
    <lineage>
        <taxon>Eukaryota</taxon>
        <taxon>Fungi</taxon>
        <taxon>Dikarya</taxon>
        <taxon>Ascomycota</taxon>
        <taxon>Pezizomycotina</taxon>
        <taxon>Dothideomycetes</taxon>
        <taxon>Pleosporomycetidae</taxon>
        <taxon>Pleosporales</taxon>
        <taxon>Massarineae</taxon>
        <taxon>Massarinaceae</taxon>
        <taxon>Massarina</taxon>
    </lineage>
</organism>
<gene>
    <name evidence="10" type="ORF">P280DRAFT_512323</name>
</gene>
<evidence type="ECO:0000256" key="6">
    <source>
        <dbReference type="ARBA" id="ARBA00023125"/>
    </source>
</evidence>
<dbReference type="OrthoDB" id="2186770at2759"/>
<comment type="similarity">
    <text evidence="3">Belongs to the telombin family.</text>
</comment>
<feature type="region of interest" description="Disordered" evidence="8">
    <location>
        <begin position="152"/>
        <end position="220"/>
    </location>
</feature>
<sequence length="430" mass="49806">MAALGKKGACVKDLVVDKFCDLVAEVVKTFYTHDAMDLYVTDYTENRGLFNYTDPDDPENLGYPSAKNWRGPYGQITIPIRLWDPHASRARQIVKEGDIVFLQNVRIKLDQDNKLEGRLHQDLRYPDKVCIMICRDPRQLAGLHENKKAWERTQARKKTDGPQNAPKKASAKASAKKKQDKKDRQRMKREQERDEAQEKLDQELENEKKKKDTRLGLNPHVRAGFPEVGISSVQDIANNPYRNTTSEEGLFVKLPFINCKYRSHVRVVDMWPTTLSDFARSRGDPNFNPHDTPQERNIRKNKFAWNFSLLVEDAKRPAKTADDRIVLVFGNTQGQNLLKLDACDLKRDPVTLKKLEEKLFVLWGNLWERKVALWKEDRIKLPLTLDDPRLQLQNRPFECCIEEFGEPVGVGGNPTDWIRRFTTFNTTIMD</sequence>
<dbReference type="GO" id="GO:0000783">
    <property type="term" value="C:nuclear telomere cap complex"/>
    <property type="evidence" value="ECO:0007669"/>
    <property type="project" value="TreeGrafter"/>
</dbReference>
<feature type="domain" description="Protection of telomeres protein 1 ssDNA-binding" evidence="9">
    <location>
        <begin position="11"/>
        <end position="152"/>
    </location>
</feature>
<keyword evidence="6" id="KW-0238">DNA-binding</keyword>
<accession>A0A6A6SFR1</accession>
<evidence type="ECO:0000256" key="2">
    <source>
        <dbReference type="ARBA" id="ARBA00004574"/>
    </source>
</evidence>
<proteinExistence type="inferred from homology"/>
<dbReference type="Pfam" id="PF16686">
    <property type="entry name" value="POT1PC"/>
    <property type="match status" value="1"/>
</dbReference>
<dbReference type="Gene3D" id="2.40.50.140">
    <property type="entry name" value="Nucleic acid-binding proteins"/>
    <property type="match status" value="2"/>
</dbReference>
<evidence type="ECO:0000256" key="8">
    <source>
        <dbReference type="SAM" id="MobiDB-lite"/>
    </source>
</evidence>
<keyword evidence="5" id="KW-0779">Telomere</keyword>
<feature type="compositionally biased region" description="Basic and acidic residues" evidence="8">
    <location>
        <begin position="180"/>
        <end position="214"/>
    </location>
</feature>
<keyword evidence="7" id="KW-0539">Nucleus</keyword>
<protein>
    <recommendedName>
        <fullName evidence="9">Protection of telomeres protein 1 ssDNA-binding domain-containing protein</fullName>
    </recommendedName>
</protein>
<evidence type="ECO:0000259" key="9">
    <source>
        <dbReference type="Pfam" id="PF16686"/>
    </source>
</evidence>
<evidence type="ECO:0000256" key="5">
    <source>
        <dbReference type="ARBA" id="ARBA00022895"/>
    </source>
</evidence>
<dbReference type="PANTHER" id="PTHR14513">
    <property type="entry name" value="PROTECTION OF TELOMERES 1"/>
    <property type="match status" value="1"/>
</dbReference>
<evidence type="ECO:0000256" key="1">
    <source>
        <dbReference type="ARBA" id="ARBA00004123"/>
    </source>
</evidence>
<dbReference type="GO" id="GO:0032210">
    <property type="term" value="P:regulation of telomere maintenance via telomerase"/>
    <property type="evidence" value="ECO:0007669"/>
    <property type="project" value="TreeGrafter"/>
</dbReference>
<dbReference type="InterPro" id="IPR028389">
    <property type="entry name" value="POT1"/>
</dbReference>
<evidence type="ECO:0000256" key="7">
    <source>
        <dbReference type="ARBA" id="ARBA00023242"/>
    </source>
</evidence>
<dbReference type="Proteomes" id="UP000799753">
    <property type="component" value="Unassembled WGS sequence"/>
</dbReference>
<dbReference type="EMBL" id="MU006776">
    <property type="protein sequence ID" value="KAF2646122.1"/>
    <property type="molecule type" value="Genomic_DNA"/>
</dbReference>
<evidence type="ECO:0000256" key="4">
    <source>
        <dbReference type="ARBA" id="ARBA00022454"/>
    </source>
</evidence>
<dbReference type="AlphaFoldDB" id="A0A6A6SFR1"/>
<dbReference type="InterPro" id="IPR032042">
    <property type="entry name" value="POT1PC"/>
</dbReference>
<dbReference type="GO" id="GO:0010521">
    <property type="term" value="F:telomerase inhibitor activity"/>
    <property type="evidence" value="ECO:0007669"/>
    <property type="project" value="TreeGrafter"/>
</dbReference>
<dbReference type="GO" id="GO:0098505">
    <property type="term" value="F:G-rich strand telomeric DNA binding"/>
    <property type="evidence" value="ECO:0007669"/>
    <property type="project" value="TreeGrafter"/>
</dbReference>
<dbReference type="PANTHER" id="PTHR14513:SF0">
    <property type="entry name" value="PROTECTION OF TELOMERES PROTEIN 1"/>
    <property type="match status" value="1"/>
</dbReference>
<evidence type="ECO:0000256" key="3">
    <source>
        <dbReference type="ARBA" id="ARBA00008442"/>
    </source>
</evidence>
<evidence type="ECO:0000313" key="11">
    <source>
        <dbReference type="Proteomes" id="UP000799753"/>
    </source>
</evidence>
<keyword evidence="4" id="KW-0158">Chromosome</keyword>
<evidence type="ECO:0000313" key="10">
    <source>
        <dbReference type="EMBL" id="KAF2646122.1"/>
    </source>
</evidence>